<organism evidence="2 3">
    <name type="scientific">Halodesulfurarchaeum formicicum</name>
    <dbReference type="NCBI Taxonomy" id="1873524"/>
    <lineage>
        <taxon>Archaea</taxon>
        <taxon>Methanobacteriati</taxon>
        <taxon>Methanobacteriota</taxon>
        <taxon>Stenosarchaea group</taxon>
        <taxon>Halobacteria</taxon>
        <taxon>Halobacteriales</taxon>
        <taxon>Halobacteriaceae</taxon>
        <taxon>Halodesulfurarchaeum</taxon>
    </lineage>
</organism>
<dbReference type="EMBL" id="CP016070">
    <property type="protein sequence ID" value="AOW80609.1"/>
    <property type="molecule type" value="Genomic_DNA"/>
</dbReference>
<evidence type="ECO:0000259" key="1">
    <source>
        <dbReference type="Pfam" id="PF23438"/>
    </source>
</evidence>
<gene>
    <name evidence="2" type="ORF">HTSR_1433</name>
</gene>
<dbReference type="Pfam" id="PF23438">
    <property type="entry name" value="DUF7123"/>
    <property type="match status" value="1"/>
</dbReference>
<evidence type="ECO:0000313" key="2">
    <source>
        <dbReference type="EMBL" id="AOW80609.1"/>
    </source>
</evidence>
<accession>A0A1D8S5I4</accession>
<proteinExistence type="predicted"/>
<sequence>MGASAVELSTEGLTPKQRTILQYLRERVDQETYFKSRLIGKELGFSAKEVGSNMRAVADAEHELDIEQWGYSSSTTWQVTTA</sequence>
<dbReference type="PATRIC" id="fig|1855411.3.peg.1435"/>
<dbReference type="GeneID" id="29829426"/>
<evidence type="ECO:0000313" key="3">
    <source>
        <dbReference type="Proteomes" id="UP000185608"/>
    </source>
</evidence>
<dbReference type="InterPro" id="IPR055547">
    <property type="entry name" value="DUF7123"/>
</dbReference>
<feature type="domain" description="DUF7123" evidence="1">
    <location>
        <begin position="9"/>
        <end position="80"/>
    </location>
</feature>
<dbReference type="KEGG" id="halh:HTSR_1433"/>
<name>A0A1D8S5I4_9EURY</name>
<protein>
    <recommendedName>
        <fullName evidence="1">DUF7123 domain-containing protein</fullName>
    </recommendedName>
</protein>
<dbReference type="Proteomes" id="UP000185608">
    <property type="component" value="Chromosome"/>
</dbReference>
<reference evidence="2 3" key="1">
    <citation type="submission" date="2016-06" db="EMBL/GenBank/DDBJ databases">
        <title>Discovery of anaerobic lithoheterotrophic haloarchaeon capable of sulfur respiration by hydrogen and formate.</title>
        <authorList>
            <person name="Sorokin D.Y."/>
            <person name="Kublanov I.V."/>
            <person name="Roman P."/>
            <person name="Sinninghe Damste J.S."/>
            <person name="Golyshin P.N."/>
            <person name="Rojo D."/>
            <person name="Ciordia S."/>
            <person name="Mena Md.C."/>
            <person name="Ferrer M."/>
            <person name="Smedile F."/>
            <person name="Messina E."/>
            <person name="La Cono V."/>
            <person name="Yakimov M.M."/>
        </authorList>
    </citation>
    <scope>NUCLEOTIDE SEQUENCE [LARGE SCALE GENOMIC DNA]</scope>
    <source>
        <strain evidence="2 3">HTSR1</strain>
    </source>
</reference>
<dbReference type="RefSeq" id="WP_070365291.1">
    <property type="nucleotide sequence ID" value="NZ_CP016070.1"/>
</dbReference>
<dbReference type="AlphaFoldDB" id="A0A1D8S5I4"/>